<dbReference type="PROSITE" id="PS50888">
    <property type="entry name" value="BHLH"/>
    <property type="match status" value="2"/>
</dbReference>
<feature type="compositionally biased region" description="Polar residues" evidence="5">
    <location>
        <begin position="193"/>
        <end position="210"/>
    </location>
</feature>
<accession>A0A4S4ENH6</accession>
<dbReference type="InterPro" id="IPR011598">
    <property type="entry name" value="bHLH_dom"/>
</dbReference>
<dbReference type="PANTHER" id="PTHR12565">
    <property type="entry name" value="STEROL REGULATORY ELEMENT-BINDING PROTEIN"/>
    <property type="match status" value="1"/>
</dbReference>
<keyword evidence="8" id="KW-1185">Reference proteome</keyword>
<evidence type="ECO:0000256" key="5">
    <source>
        <dbReference type="SAM" id="MobiDB-lite"/>
    </source>
</evidence>
<dbReference type="AlphaFoldDB" id="A0A4S4ENH6"/>
<dbReference type="FunFam" id="4.10.280.10:FF:000002">
    <property type="entry name" value="Basic helix-loop-helix transcription factor"/>
    <property type="match status" value="1"/>
</dbReference>
<organism evidence="7 8">
    <name type="scientific">Camellia sinensis var. sinensis</name>
    <name type="common">China tea</name>
    <dbReference type="NCBI Taxonomy" id="542762"/>
    <lineage>
        <taxon>Eukaryota</taxon>
        <taxon>Viridiplantae</taxon>
        <taxon>Streptophyta</taxon>
        <taxon>Embryophyta</taxon>
        <taxon>Tracheophyta</taxon>
        <taxon>Spermatophyta</taxon>
        <taxon>Magnoliopsida</taxon>
        <taxon>eudicotyledons</taxon>
        <taxon>Gunneridae</taxon>
        <taxon>Pentapetalae</taxon>
        <taxon>asterids</taxon>
        <taxon>Ericales</taxon>
        <taxon>Theaceae</taxon>
        <taxon>Camellia</taxon>
    </lineage>
</organism>
<keyword evidence="2" id="KW-0805">Transcription regulation</keyword>
<dbReference type="InterPro" id="IPR024097">
    <property type="entry name" value="bHLH_ZIP_TF"/>
</dbReference>
<evidence type="ECO:0000313" key="8">
    <source>
        <dbReference type="Proteomes" id="UP000306102"/>
    </source>
</evidence>
<evidence type="ECO:0000256" key="1">
    <source>
        <dbReference type="ARBA" id="ARBA00004123"/>
    </source>
</evidence>
<evidence type="ECO:0000256" key="2">
    <source>
        <dbReference type="ARBA" id="ARBA00023015"/>
    </source>
</evidence>
<dbReference type="Pfam" id="PF00010">
    <property type="entry name" value="HLH"/>
    <property type="match status" value="1"/>
</dbReference>
<dbReference type="CDD" id="cd18919">
    <property type="entry name" value="bHLH_AtBPE_like"/>
    <property type="match status" value="1"/>
</dbReference>
<feature type="region of interest" description="Disordered" evidence="5">
    <location>
        <begin position="248"/>
        <end position="342"/>
    </location>
</feature>
<keyword evidence="3" id="KW-0804">Transcription</keyword>
<proteinExistence type="predicted"/>
<dbReference type="Gene3D" id="4.10.280.10">
    <property type="entry name" value="Helix-loop-helix DNA-binding domain"/>
    <property type="match status" value="2"/>
</dbReference>
<feature type="compositionally biased region" description="Polar residues" evidence="5">
    <location>
        <begin position="290"/>
        <end position="300"/>
    </location>
</feature>
<dbReference type="SUPFAM" id="SSF47459">
    <property type="entry name" value="HLH, helix-loop-helix DNA-binding domain"/>
    <property type="match status" value="2"/>
</dbReference>
<dbReference type="InterPro" id="IPR036638">
    <property type="entry name" value="HLH_DNA-bd_sf"/>
</dbReference>
<dbReference type="STRING" id="542762.A0A4S4ENH6"/>
<name>A0A4S4ENH6_CAMSN</name>
<comment type="subcellular location">
    <subcellularLocation>
        <location evidence="1">Nucleus</location>
    </subcellularLocation>
</comment>
<dbReference type="PANTHER" id="PTHR12565:SF444">
    <property type="entry name" value="TRANSCRIPTION FACTOR BHLH62-RELATED"/>
    <property type="match status" value="1"/>
</dbReference>
<sequence>MDKEYFLNAVIPPTWKSMSSFPELNCLPEQSSDCFLNCDKSTEQYGSFESAMSSMVSSPVASNSAMSNDVFAIRELIGKLGNICNSTTQISHNSCYTTPLNSPPKLHLPPKLANSMPMNHNLPSLSADPGFAERAAKFSCFGSRSFNGRTNQLGLNNGELPYRLSPLMASVKLPRVSSSPSIKAAVSPMGAQENKNSTQTQMEMRSSIGSDTKFRKVLESATLDRTEFASSNEGSSVSEQIPYGETVLKNPISSNSRKRKAGSRGKSNSVDATKVTEAEDDPNTKRFKSNEGSGSANDTVKTGDEDEKQTKANQKPPEPPKDYIHVRARRGQATDSHSLAERVRREKISERMKLLQDLVPGCNKVNGKALMLDEIINYVQSLQRQVEFLSIGQVRREKISERMKLLQDLVPGCNKVNGKALMLDEIINYVQSLQRQVEFLSMKLASVNPRLEFNMDSLLSKDVFQPNGSFPHQTYPLDSSASAFFGQQTQEFPLVHTNLSSGNHTSTKLCQNIGMQLPPVDEFGQGLPQFPTLCEDDLQSIVQMGFGQEPKPQYRT</sequence>
<dbReference type="SMART" id="SM00353">
    <property type="entry name" value="HLH"/>
    <property type="match status" value="2"/>
</dbReference>
<dbReference type="GO" id="GO:0003700">
    <property type="term" value="F:DNA-binding transcription factor activity"/>
    <property type="evidence" value="ECO:0007669"/>
    <property type="project" value="TreeGrafter"/>
</dbReference>
<feature type="domain" description="BHLH" evidence="6">
    <location>
        <begin position="332"/>
        <end position="382"/>
    </location>
</feature>
<evidence type="ECO:0000256" key="4">
    <source>
        <dbReference type="ARBA" id="ARBA00023242"/>
    </source>
</evidence>
<evidence type="ECO:0000259" key="6">
    <source>
        <dbReference type="PROSITE" id="PS50888"/>
    </source>
</evidence>
<evidence type="ECO:0000313" key="7">
    <source>
        <dbReference type="EMBL" id="THG17814.1"/>
    </source>
</evidence>
<reference evidence="7 8" key="1">
    <citation type="journal article" date="2018" name="Proc. Natl. Acad. Sci. U.S.A.">
        <title>Draft genome sequence of Camellia sinensis var. sinensis provides insights into the evolution of the tea genome and tea quality.</title>
        <authorList>
            <person name="Wei C."/>
            <person name="Yang H."/>
            <person name="Wang S."/>
            <person name="Zhao J."/>
            <person name="Liu C."/>
            <person name="Gao L."/>
            <person name="Xia E."/>
            <person name="Lu Y."/>
            <person name="Tai Y."/>
            <person name="She G."/>
            <person name="Sun J."/>
            <person name="Cao H."/>
            <person name="Tong W."/>
            <person name="Gao Q."/>
            <person name="Li Y."/>
            <person name="Deng W."/>
            <person name="Jiang X."/>
            <person name="Wang W."/>
            <person name="Chen Q."/>
            <person name="Zhang S."/>
            <person name="Li H."/>
            <person name="Wu J."/>
            <person name="Wang P."/>
            <person name="Li P."/>
            <person name="Shi C."/>
            <person name="Zheng F."/>
            <person name="Jian J."/>
            <person name="Huang B."/>
            <person name="Shan D."/>
            <person name="Shi M."/>
            <person name="Fang C."/>
            <person name="Yue Y."/>
            <person name="Li F."/>
            <person name="Li D."/>
            <person name="Wei S."/>
            <person name="Han B."/>
            <person name="Jiang C."/>
            <person name="Yin Y."/>
            <person name="Xia T."/>
            <person name="Zhang Z."/>
            <person name="Bennetzen J.L."/>
            <person name="Zhao S."/>
            <person name="Wan X."/>
        </authorList>
    </citation>
    <scope>NUCLEOTIDE SEQUENCE [LARGE SCALE GENOMIC DNA]</scope>
    <source>
        <strain evidence="8">cv. Shuchazao</strain>
        <tissue evidence="7">Leaf</tissue>
    </source>
</reference>
<keyword evidence="4" id="KW-0539">Nucleus</keyword>
<dbReference type="GO" id="GO:0005634">
    <property type="term" value="C:nucleus"/>
    <property type="evidence" value="ECO:0007669"/>
    <property type="project" value="UniProtKB-SubCell"/>
</dbReference>
<dbReference type="InterPro" id="IPR045239">
    <property type="entry name" value="bHLH95_bHLH"/>
</dbReference>
<evidence type="ECO:0000256" key="3">
    <source>
        <dbReference type="ARBA" id="ARBA00023163"/>
    </source>
</evidence>
<gene>
    <name evidence="7" type="ORF">TEA_005359</name>
</gene>
<dbReference type="EMBL" id="SDRB02003413">
    <property type="protein sequence ID" value="THG17814.1"/>
    <property type="molecule type" value="Genomic_DNA"/>
</dbReference>
<dbReference type="GO" id="GO:0046983">
    <property type="term" value="F:protein dimerization activity"/>
    <property type="evidence" value="ECO:0007669"/>
    <property type="project" value="InterPro"/>
</dbReference>
<dbReference type="Proteomes" id="UP000306102">
    <property type="component" value="Unassembled WGS sequence"/>
</dbReference>
<dbReference type="CDD" id="cd11393">
    <property type="entry name" value="bHLH_AtbHLH_like"/>
    <property type="match status" value="1"/>
</dbReference>
<protein>
    <recommendedName>
        <fullName evidence="6">BHLH domain-containing protein</fullName>
    </recommendedName>
</protein>
<feature type="domain" description="BHLH" evidence="6">
    <location>
        <begin position="383"/>
        <end position="433"/>
    </location>
</feature>
<comment type="caution">
    <text evidence="7">The sequence shown here is derived from an EMBL/GenBank/DDBJ whole genome shotgun (WGS) entry which is preliminary data.</text>
</comment>
<feature type="region of interest" description="Disordered" evidence="5">
    <location>
        <begin position="182"/>
        <end position="211"/>
    </location>
</feature>